<dbReference type="Proteomes" id="UP000294824">
    <property type="component" value="Unassembled WGS sequence"/>
</dbReference>
<dbReference type="OrthoDB" id="1439552at2"/>
<evidence type="ECO:0000313" key="4">
    <source>
        <dbReference type="Proteomes" id="UP000029643"/>
    </source>
</evidence>
<dbReference type="EMBL" id="BBNQ01000006">
    <property type="protein sequence ID" value="GAL62416.1"/>
    <property type="molecule type" value="Genomic_DNA"/>
</dbReference>
<reference evidence="4 5" key="1">
    <citation type="journal article" date="2014" name="Genome Announc.">
        <title>Draft Genome Sequences of Marine Flavobacterium Algibacter lectus Strains SS8 and NR4.</title>
        <authorList>
            <person name="Takatani N."/>
            <person name="Nakanishi M."/>
            <person name="Meirelles P."/>
            <person name="Mino S."/>
            <person name="Suda W."/>
            <person name="Oshima K."/>
            <person name="Hattori M."/>
            <person name="Ohkuma M."/>
            <person name="Hosokawa M."/>
            <person name="Miyashita K."/>
            <person name="Thompson F.L."/>
            <person name="Niwa A."/>
            <person name="Sawabe T."/>
            <person name="Sawabe T."/>
        </authorList>
    </citation>
    <scope>NUCLEOTIDE SEQUENCE [LARGE SCALE GENOMIC DNA]</scope>
    <source>
        <strain evidence="2">JCM 19274</strain>
        <strain evidence="1 5">JCM 19300</strain>
        <strain evidence="4">JCM19274</strain>
    </source>
</reference>
<keyword evidence="6" id="KW-1185">Reference proteome</keyword>
<dbReference type="RefSeq" id="WP_042497032.1">
    <property type="nucleotide sequence ID" value="NZ_BBNQ01000006.1"/>
</dbReference>
<name>A0A090VCC4_9FLAO</name>
<accession>A0A090VCC4</accession>
<reference evidence="3 6" key="2">
    <citation type="submission" date="2019-03" db="EMBL/GenBank/DDBJ databases">
        <title>Genomic Encyclopedia of Type Strains, Phase III (KMG-III): the genomes of soil and plant-associated and newly described type strains.</title>
        <authorList>
            <person name="Whitman W."/>
        </authorList>
    </citation>
    <scope>NUCLEOTIDE SEQUENCE [LARGE SCALE GENOMIC DNA]</scope>
    <source>
        <strain evidence="3 6">CECT 8301</strain>
    </source>
</reference>
<proteinExistence type="predicted"/>
<comment type="caution">
    <text evidence="1">The sequence shown here is derived from an EMBL/GenBank/DDBJ whole genome shotgun (WGS) entry which is preliminary data.</text>
</comment>
<dbReference type="EMBL" id="BBNU01000005">
    <property type="protein sequence ID" value="GAL79198.1"/>
    <property type="molecule type" value="Genomic_DNA"/>
</dbReference>
<evidence type="ECO:0000313" key="3">
    <source>
        <dbReference type="EMBL" id="TDY60393.1"/>
    </source>
</evidence>
<dbReference type="PROSITE" id="PS51257">
    <property type="entry name" value="PROKAR_LIPOPROTEIN"/>
    <property type="match status" value="1"/>
</dbReference>
<dbReference type="Proteomes" id="UP000029643">
    <property type="component" value="Unassembled WGS sequence"/>
</dbReference>
<dbReference type="Proteomes" id="UP000029644">
    <property type="component" value="Unassembled WGS sequence"/>
</dbReference>
<protein>
    <submittedName>
        <fullName evidence="1">Uncharacterized protein</fullName>
    </submittedName>
</protein>
<evidence type="ECO:0000313" key="6">
    <source>
        <dbReference type="Proteomes" id="UP000294824"/>
    </source>
</evidence>
<dbReference type="EMBL" id="SORL01000012">
    <property type="protein sequence ID" value="TDY60393.1"/>
    <property type="molecule type" value="Genomic_DNA"/>
</dbReference>
<evidence type="ECO:0000313" key="5">
    <source>
        <dbReference type="Proteomes" id="UP000029644"/>
    </source>
</evidence>
<evidence type="ECO:0000313" key="2">
    <source>
        <dbReference type="EMBL" id="GAL79198.1"/>
    </source>
</evidence>
<gene>
    <name evidence="3" type="ORF">DFQ06_3526</name>
    <name evidence="2" type="ORF">JCM19274_4283</name>
    <name evidence="1" type="ORF">JCM19300_2469</name>
</gene>
<organism evidence="1 5">
    <name type="scientific">Algibacter lectus</name>
    <dbReference type="NCBI Taxonomy" id="221126"/>
    <lineage>
        <taxon>Bacteria</taxon>
        <taxon>Pseudomonadati</taxon>
        <taxon>Bacteroidota</taxon>
        <taxon>Flavobacteriia</taxon>
        <taxon>Flavobacteriales</taxon>
        <taxon>Flavobacteriaceae</taxon>
        <taxon>Algibacter</taxon>
    </lineage>
</organism>
<evidence type="ECO:0000313" key="1">
    <source>
        <dbReference type="EMBL" id="GAL62416.1"/>
    </source>
</evidence>
<sequence length="146" mass="15856">MKTYFKISLTLLISLMISCSDDDNSGDNISNQILQGQVFGNDFTALGGKAFDSGEDISVNITNIVADCESSVLDYDLEISTYVTPEVGVYEGINVVFNKEGEAPYNYLDATVEVTSLTETEITVKIKADSSSDKTVEGTFTVPYCQ</sequence>
<accession>A0A4R8M505</accession>
<dbReference type="AlphaFoldDB" id="A0A090VCC4"/>